<name>A0AAQ1KJV1_9PSED</name>
<organism evidence="1 2">
    <name type="scientific">Pseudomonas citronellolis</name>
    <dbReference type="NCBI Taxonomy" id="53408"/>
    <lineage>
        <taxon>Bacteria</taxon>
        <taxon>Pseudomonadati</taxon>
        <taxon>Pseudomonadota</taxon>
        <taxon>Gammaproteobacteria</taxon>
        <taxon>Pseudomonadales</taxon>
        <taxon>Pseudomonadaceae</taxon>
        <taxon>Pseudomonas</taxon>
    </lineage>
</organism>
<dbReference type="InterPro" id="IPR019587">
    <property type="entry name" value="Polyketide_cyclase/dehydratase"/>
</dbReference>
<gene>
    <name evidence="1" type="ORF">SAMN05216577_13019</name>
</gene>
<proteinExistence type="predicted"/>
<dbReference type="Gene3D" id="3.30.530.20">
    <property type="match status" value="1"/>
</dbReference>
<accession>A0AAQ1KJV1</accession>
<sequence length="158" mass="17523">MLSARHELILDLTPQAAWARLRDLSLAPHYVPGLTGCEFHPGPRAGLGASRRVFMKRGYLDESVAQWDEGQGLVLRLHRAEQGPPFPFRQASFRYALHPEGEGRTRLSLSLDGELRGGRLGEWLLAGALRRTVAKIAVNLKAFYETGETQNPDFASTS</sequence>
<dbReference type="AlphaFoldDB" id="A0AAQ1KJV1"/>
<evidence type="ECO:0000313" key="1">
    <source>
        <dbReference type="EMBL" id="SFD59347.1"/>
    </source>
</evidence>
<dbReference type="Proteomes" id="UP000183385">
    <property type="component" value="Unassembled WGS sequence"/>
</dbReference>
<evidence type="ECO:0000313" key="2">
    <source>
        <dbReference type="Proteomes" id="UP000183385"/>
    </source>
</evidence>
<keyword evidence="2" id="KW-1185">Reference proteome</keyword>
<dbReference type="RefSeq" id="WP_074983948.1">
    <property type="nucleotide sequence ID" value="NZ_CP101752.1"/>
</dbReference>
<dbReference type="CDD" id="cd07812">
    <property type="entry name" value="SRPBCC"/>
    <property type="match status" value="1"/>
</dbReference>
<dbReference type="EMBL" id="FOLS01000030">
    <property type="protein sequence ID" value="SFD59347.1"/>
    <property type="molecule type" value="Genomic_DNA"/>
</dbReference>
<comment type="caution">
    <text evidence="1">The sequence shown here is derived from an EMBL/GenBank/DDBJ whole genome shotgun (WGS) entry which is preliminary data.</text>
</comment>
<dbReference type="SUPFAM" id="SSF55961">
    <property type="entry name" value="Bet v1-like"/>
    <property type="match status" value="1"/>
</dbReference>
<dbReference type="InterPro" id="IPR023393">
    <property type="entry name" value="START-like_dom_sf"/>
</dbReference>
<dbReference type="Pfam" id="PF10604">
    <property type="entry name" value="Polyketide_cyc2"/>
    <property type="match status" value="1"/>
</dbReference>
<reference evidence="1 2" key="1">
    <citation type="submission" date="2016-10" db="EMBL/GenBank/DDBJ databases">
        <authorList>
            <person name="Varghese N."/>
            <person name="Submissions S."/>
        </authorList>
    </citation>
    <scope>NUCLEOTIDE SEQUENCE [LARGE SCALE GENOMIC DNA]</scope>
    <source>
        <strain evidence="1 2">LMG 18378</strain>
    </source>
</reference>
<protein>
    <submittedName>
        <fullName evidence="1">Polyketide cyclase / dehydrase and lipid transport</fullName>
    </submittedName>
</protein>